<dbReference type="GO" id="GO:0005737">
    <property type="term" value="C:cytoplasm"/>
    <property type="evidence" value="ECO:0007669"/>
    <property type="project" value="UniProtKB-SubCell"/>
</dbReference>
<comment type="function">
    <text evidence="5">Catalyzes the conversion of 3-deoxy-D-arabino-heptulosonate 7-phosphate (DAHP) to dehydroquinate (DHQ).</text>
</comment>
<accession>A0A0H5DRX0</accession>
<dbReference type="SUPFAM" id="SSF56796">
    <property type="entry name" value="Dehydroquinate synthase-like"/>
    <property type="match status" value="1"/>
</dbReference>
<dbReference type="GO" id="GO:0000166">
    <property type="term" value="F:nucleotide binding"/>
    <property type="evidence" value="ECO:0007669"/>
    <property type="project" value="UniProtKB-KW"/>
</dbReference>
<evidence type="ECO:0000259" key="19">
    <source>
        <dbReference type="Pfam" id="PF24621"/>
    </source>
</evidence>
<dbReference type="CDD" id="cd08195">
    <property type="entry name" value="DHQS"/>
    <property type="match status" value="1"/>
</dbReference>
<evidence type="ECO:0000259" key="18">
    <source>
        <dbReference type="Pfam" id="PF01761"/>
    </source>
</evidence>
<evidence type="ECO:0000256" key="2">
    <source>
        <dbReference type="ARBA" id="ARBA00001911"/>
    </source>
</evidence>
<dbReference type="PANTHER" id="PTHR43622">
    <property type="entry name" value="3-DEHYDROQUINATE SYNTHASE"/>
    <property type="match status" value="1"/>
</dbReference>
<dbReference type="UniPathway" id="UPA00053">
    <property type="reaction ID" value="UER00085"/>
</dbReference>
<evidence type="ECO:0000256" key="10">
    <source>
        <dbReference type="ARBA" id="ARBA00017684"/>
    </source>
</evidence>
<dbReference type="InterPro" id="IPR056179">
    <property type="entry name" value="DHQS_C"/>
</dbReference>
<dbReference type="Gene3D" id="3.40.50.1970">
    <property type="match status" value="1"/>
</dbReference>
<dbReference type="PANTHER" id="PTHR43622:SF1">
    <property type="entry name" value="3-DEHYDROQUINATE SYNTHASE"/>
    <property type="match status" value="1"/>
</dbReference>
<evidence type="ECO:0000256" key="4">
    <source>
        <dbReference type="ARBA" id="ARBA00001947"/>
    </source>
</evidence>
<evidence type="ECO:0000313" key="21">
    <source>
        <dbReference type="Proteomes" id="UP000220251"/>
    </source>
</evidence>
<evidence type="ECO:0000256" key="1">
    <source>
        <dbReference type="ARBA" id="ARBA00001393"/>
    </source>
</evidence>
<dbReference type="AlphaFoldDB" id="A0A0H5DRX0"/>
<feature type="domain" description="3-dehydroquinate synthase N-terminal" evidence="18">
    <location>
        <begin position="59"/>
        <end position="166"/>
    </location>
</feature>
<dbReference type="GO" id="GO:0046872">
    <property type="term" value="F:metal ion binding"/>
    <property type="evidence" value="ECO:0007669"/>
    <property type="project" value="UniProtKB-KW"/>
</dbReference>
<comment type="subcellular location">
    <subcellularLocation>
        <location evidence="6">Cytoplasm</location>
    </subcellularLocation>
</comment>
<keyword evidence="11" id="KW-0479">Metal-binding</keyword>
<keyword evidence="16" id="KW-0170">Cobalt</keyword>
<dbReference type="InterPro" id="IPR050071">
    <property type="entry name" value="Dehydroquinate_synthase"/>
</dbReference>
<evidence type="ECO:0000256" key="11">
    <source>
        <dbReference type="ARBA" id="ARBA00022723"/>
    </source>
</evidence>
<evidence type="ECO:0000256" key="17">
    <source>
        <dbReference type="NCBIfam" id="TIGR01357"/>
    </source>
</evidence>
<keyword evidence="21" id="KW-1185">Reference proteome</keyword>
<dbReference type="InterPro" id="IPR030960">
    <property type="entry name" value="DHQS/DOIS_N"/>
</dbReference>
<evidence type="ECO:0000256" key="7">
    <source>
        <dbReference type="ARBA" id="ARBA00004661"/>
    </source>
</evidence>
<keyword evidence="13" id="KW-0862">Zinc</keyword>
<comment type="similarity">
    <text evidence="8">Belongs to the sugar phosphate cyclases superfamily. Dehydroquinate synthase family.</text>
</comment>
<evidence type="ECO:0000256" key="5">
    <source>
        <dbReference type="ARBA" id="ARBA00003485"/>
    </source>
</evidence>
<comment type="cofactor">
    <cofactor evidence="3">
        <name>Co(2+)</name>
        <dbReference type="ChEBI" id="CHEBI:48828"/>
    </cofactor>
</comment>
<dbReference type="PIRSF" id="PIRSF001455">
    <property type="entry name" value="DHQ_synth"/>
    <property type="match status" value="1"/>
</dbReference>
<evidence type="ECO:0000256" key="9">
    <source>
        <dbReference type="ARBA" id="ARBA00013031"/>
    </source>
</evidence>
<dbReference type="OrthoDB" id="9806583at2"/>
<dbReference type="NCBIfam" id="TIGR01357">
    <property type="entry name" value="aroB"/>
    <property type="match status" value="1"/>
</dbReference>
<dbReference type="InterPro" id="IPR030963">
    <property type="entry name" value="DHQ_synth_fam"/>
</dbReference>
<evidence type="ECO:0000256" key="14">
    <source>
        <dbReference type="ARBA" id="ARBA00023027"/>
    </source>
</evidence>
<gene>
    <name evidence="20" type="primary">aroB</name>
    <name evidence="20" type="ORF">ELAC_2056</name>
</gene>
<dbReference type="GO" id="GO:0003856">
    <property type="term" value="F:3-dehydroquinate synthase activity"/>
    <property type="evidence" value="ECO:0007669"/>
    <property type="project" value="UniProtKB-UniRule"/>
</dbReference>
<dbReference type="Pfam" id="PF24621">
    <property type="entry name" value="DHQS_C"/>
    <property type="match status" value="1"/>
</dbReference>
<dbReference type="InterPro" id="IPR016037">
    <property type="entry name" value="DHQ_synth_AroB"/>
</dbReference>
<dbReference type="Proteomes" id="UP000220251">
    <property type="component" value="Unassembled WGS sequence"/>
</dbReference>
<feature type="domain" description="3-dehydroquinate synthase C-terminal" evidence="19">
    <location>
        <begin position="173"/>
        <end position="317"/>
    </location>
</feature>
<organism evidence="20 21">
    <name type="scientific">Estrella lausannensis</name>
    <dbReference type="NCBI Taxonomy" id="483423"/>
    <lineage>
        <taxon>Bacteria</taxon>
        <taxon>Pseudomonadati</taxon>
        <taxon>Chlamydiota</taxon>
        <taxon>Chlamydiia</taxon>
        <taxon>Parachlamydiales</taxon>
        <taxon>Candidatus Criblamydiaceae</taxon>
        <taxon>Estrella</taxon>
    </lineage>
</organism>
<protein>
    <recommendedName>
        <fullName evidence="10 17">3-dehydroquinate synthase</fullName>
        <ecNumber evidence="9 17">4.2.3.4</ecNumber>
    </recommendedName>
</protein>
<evidence type="ECO:0000256" key="3">
    <source>
        <dbReference type="ARBA" id="ARBA00001941"/>
    </source>
</evidence>
<evidence type="ECO:0000256" key="6">
    <source>
        <dbReference type="ARBA" id="ARBA00004496"/>
    </source>
</evidence>
<evidence type="ECO:0000256" key="15">
    <source>
        <dbReference type="ARBA" id="ARBA00023239"/>
    </source>
</evidence>
<evidence type="ECO:0000256" key="12">
    <source>
        <dbReference type="ARBA" id="ARBA00022741"/>
    </source>
</evidence>
<dbReference type="EMBL" id="CWGJ01000028">
    <property type="protein sequence ID" value="CRX39377.1"/>
    <property type="molecule type" value="Genomic_DNA"/>
</dbReference>
<keyword evidence="14" id="KW-0520">NAD</keyword>
<evidence type="ECO:0000313" key="20">
    <source>
        <dbReference type="EMBL" id="CRX39377.1"/>
    </source>
</evidence>
<proteinExistence type="inferred from homology"/>
<sequence>MLSSEVVFTEERNASKEAARFARSLQKKVAIISDACVAGLYAPDLMEALIQDGVEANLFTFPAGEEHKSRLTKERLEDAMFSAGLTRDTLLFALGGGVTLDLAGFVAATYCRGIPLVMIPTTLLAMVDAAHGGKNGVNASSGKNLIGSFHLPQKILVDPFYLHSEPLFQIASGLAEMLKVALLFHPDLFFRLQSIALGFSDAALPAIASNIPAAIALKEYVVKQDLHDNGMRHLLNFGHTIGHALESALDYRIPHGLAVLLGMQLESRISTRMGILPPEDLKVIEEAVSPLLKVYRHNLEGLSFEKIQRPLYLDKKNKGEGVKMVLLKTIGAALEDKGCFSHPVELSLVREETDAFFLAIDASERNGRVFSALEPVL</sequence>
<comment type="pathway">
    <text evidence="7">Metabolic intermediate biosynthesis; chorismate biosynthesis; chorismate from D-erythrose 4-phosphate and phosphoenolpyruvate: step 2/7.</text>
</comment>
<keyword evidence="12" id="KW-0547">Nucleotide-binding</keyword>
<comment type="cofactor">
    <cofactor evidence="4">
        <name>Zn(2+)</name>
        <dbReference type="ChEBI" id="CHEBI:29105"/>
    </cofactor>
</comment>
<dbReference type="Gene3D" id="1.20.1090.10">
    <property type="entry name" value="Dehydroquinate synthase-like - alpha domain"/>
    <property type="match status" value="1"/>
</dbReference>
<comment type="catalytic activity">
    <reaction evidence="1">
        <text>7-phospho-2-dehydro-3-deoxy-D-arabino-heptonate = 3-dehydroquinate + phosphate</text>
        <dbReference type="Rhea" id="RHEA:21968"/>
        <dbReference type="ChEBI" id="CHEBI:32364"/>
        <dbReference type="ChEBI" id="CHEBI:43474"/>
        <dbReference type="ChEBI" id="CHEBI:58394"/>
        <dbReference type="EC" id="4.2.3.4"/>
    </reaction>
</comment>
<dbReference type="Pfam" id="PF01761">
    <property type="entry name" value="DHQ_synthase"/>
    <property type="match status" value="1"/>
</dbReference>
<evidence type="ECO:0000256" key="13">
    <source>
        <dbReference type="ARBA" id="ARBA00022833"/>
    </source>
</evidence>
<evidence type="ECO:0000256" key="16">
    <source>
        <dbReference type="ARBA" id="ARBA00023285"/>
    </source>
</evidence>
<name>A0A0H5DRX0_9BACT</name>
<comment type="cofactor">
    <cofactor evidence="2">
        <name>NAD(+)</name>
        <dbReference type="ChEBI" id="CHEBI:57540"/>
    </cofactor>
</comment>
<dbReference type="FunFam" id="3.40.50.1970:FF:000007">
    <property type="entry name" value="Pentafunctional AROM polypeptide"/>
    <property type="match status" value="1"/>
</dbReference>
<dbReference type="GO" id="GO:0009423">
    <property type="term" value="P:chorismate biosynthetic process"/>
    <property type="evidence" value="ECO:0007669"/>
    <property type="project" value="UniProtKB-UniRule"/>
</dbReference>
<evidence type="ECO:0000256" key="8">
    <source>
        <dbReference type="ARBA" id="ARBA00005412"/>
    </source>
</evidence>
<dbReference type="EC" id="4.2.3.4" evidence="9 17"/>
<dbReference type="RefSeq" id="WP_158227873.1">
    <property type="nucleotide sequence ID" value="NZ_CWGJ01000028.1"/>
</dbReference>
<reference evidence="21" key="1">
    <citation type="submission" date="2015-06" db="EMBL/GenBank/DDBJ databases">
        <authorList>
            <person name="Bertelli C."/>
        </authorList>
    </citation>
    <scope>NUCLEOTIDE SEQUENCE [LARGE SCALE GENOMIC DNA]</scope>
    <source>
        <strain evidence="21">CRIB-30</strain>
    </source>
</reference>
<dbReference type="GO" id="GO:0009073">
    <property type="term" value="P:aromatic amino acid family biosynthetic process"/>
    <property type="evidence" value="ECO:0007669"/>
    <property type="project" value="InterPro"/>
</dbReference>
<keyword evidence="15 20" id="KW-0456">Lyase</keyword>